<dbReference type="InterPro" id="IPR006641">
    <property type="entry name" value="YqgF/RNaseH-like_dom"/>
</dbReference>
<dbReference type="Proteomes" id="UP000605253">
    <property type="component" value="Unassembled WGS sequence"/>
</dbReference>
<dbReference type="InterPro" id="IPR037027">
    <property type="entry name" value="YqgF/RNaseH-like_dom_sf"/>
</dbReference>
<gene>
    <name evidence="7" type="primary">yqgF</name>
    <name evidence="7" type="ORF">GCM10011365_03440</name>
</gene>
<reference evidence="7" key="2">
    <citation type="submission" date="2020-09" db="EMBL/GenBank/DDBJ databases">
        <authorList>
            <person name="Sun Q."/>
            <person name="Zhou Y."/>
        </authorList>
    </citation>
    <scope>NUCLEOTIDE SEQUENCE</scope>
    <source>
        <strain evidence="7">CGMCC 1.12181</strain>
    </source>
</reference>
<keyword evidence="3 5" id="KW-0540">Nuclease</keyword>
<keyword evidence="8" id="KW-1185">Reference proteome</keyword>
<dbReference type="GO" id="GO:0000967">
    <property type="term" value="P:rRNA 5'-end processing"/>
    <property type="evidence" value="ECO:0007669"/>
    <property type="project" value="UniProtKB-UniRule"/>
</dbReference>
<evidence type="ECO:0000313" key="7">
    <source>
        <dbReference type="EMBL" id="GGF85695.1"/>
    </source>
</evidence>
<evidence type="ECO:0000313" key="8">
    <source>
        <dbReference type="Proteomes" id="UP000605253"/>
    </source>
</evidence>
<dbReference type="PANTHER" id="PTHR33317:SF4">
    <property type="entry name" value="POLYNUCLEOTIDYL TRANSFERASE, RIBONUCLEASE H-LIKE SUPERFAMILY PROTEIN"/>
    <property type="match status" value="1"/>
</dbReference>
<feature type="domain" description="YqgF/RNase H-like" evidence="6">
    <location>
        <begin position="3"/>
        <end position="101"/>
    </location>
</feature>
<dbReference type="PANTHER" id="PTHR33317">
    <property type="entry name" value="POLYNUCLEOTIDYL TRANSFERASE, RIBONUCLEASE H-LIKE SUPERFAMILY PROTEIN"/>
    <property type="match status" value="1"/>
</dbReference>
<dbReference type="GO" id="GO:0004518">
    <property type="term" value="F:nuclease activity"/>
    <property type="evidence" value="ECO:0007669"/>
    <property type="project" value="UniProtKB-KW"/>
</dbReference>
<proteinExistence type="inferred from homology"/>
<evidence type="ECO:0000259" key="6">
    <source>
        <dbReference type="SMART" id="SM00732"/>
    </source>
</evidence>
<name>A0A917CEY8_9GAMM</name>
<dbReference type="EMBL" id="BMEO01000001">
    <property type="protein sequence ID" value="GGF85695.1"/>
    <property type="molecule type" value="Genomic_DNA"/>
</dbReference>
<dbReference type="GO" id="GO:0016788">
    <property type="term" value="F:hydrolase activity, acting on ester bonds"/>
    <property type="evidence" value="ECO:0007669"/>
    <property type="project" value="UniProtKB-UniRule"/>
</dbReference>
<dbReference type="HAMAP" id="MF_00651">
    <property type="entry name" value="Nuclease_YqgF"/>
    <property type="match status" value="1"/>
</dbReference>
<keyword evidence="2 5" id="KW-0690">Ribosome biogenesis</keyword>
<protein>
    <recommendedName>
        <fullName evidence="5">Putative pre-16S rRNA nuclease</fullName>
        <ecNumber evidence="5">3.1.-.-</ecNumber>
    </recommendedName>
</protein>
<dbReference type="SUPFAM" id="SSF53098">
    <property type="entry name" value="Ribonuclease H-like"/>
    <property type="match status" value="1"/>
</dbReference>
<comment type="similarity">
    <text evidence="5">Belongs to the YqgF HJR family.</text>
</comment>
<evidence type="ECO:0000256" key="4">
    <source>
        <dbReference type="ARBA" id="ARBA00022801"/>
    </source>
</evidence>
<comment type="subcellular location">
    <subcellularLocation>
        <location evidence="5">Cytoplasm</location>
    </subcellularLocation>
</comment>
<dbReference type="EC" id="3.1.-.-" evidence="5"/>
<evidence type="ECO:0000256" key="1">
    <source>
        <dbReference type="ARBA" id="ARBA00022490"/>
    </source>
</evidence>
<dbReference type="CDD" id="cd16964">
    <property type="entry name" value="YqgF"/>
    <property type="match status" value="1"/>
</dbReference>
<dbReference type="InterPro" id="IPR012337">
    <property type="entry name" value="RNaseH-like_sf"/>
</dbReference>
<dbReference type="AlphaFoldDB" id="A0A917CEY8"/>
<reference evidence="7" key="1">
    <citation type="journal article" date="2014" name="Int. J. Syst. Evol. Microbiol.">
        <title>Complete genome sequence of Corynebacterium casei LMG S-19264T (=DSM 44701T), isolated from a smear-ripened cheese.</title>
        <authorList>
            <consortium name="US DOE Joint Genome Institute (JGI-PGF)"/>
            <person name="Walter F."/>
            <person name="Albersmeier A."/>
            <person name="Kalinowski J."/>
            <person name="Ruckert C."/>
        </authorList>
    </citation>
    <scope>NUCLEOTIDE SEQUENCE</scope>
    <source>
        <strain evidence="7">CGMCC 1.12181</strain>
    </source>
</reference>
<keyword evidence="1 5" id="KW-0963">Cytoplasm</keyword>
<evidence type="ECO:0000256" key="5">
    <source>
        <dbReference type="HAMAP-Rule" id="MF_00651"/>
    </source>
</evidence>
<comment type="function">
    <text evidence="5">Could be a nuclease involved in processing of the 5'-end of pre-16S rRNA.</text>
</comment>
<dbReference type="Gene3D" id="3.30.420.140">
    <property type="entry name" value="YqgF/RNase H-like domain"/>
    <property type="match status" value="1"/>
</dbReference>
<accession>A0A917CEY8</accession>
<evidence type="ECO:0000256" key="2">
    <source>
        <dbReference type="ARBA" id="ARBA00022517"/>
    </source>
</evidence>
<comment type="caution">
    <text evidence="7">The sequence shown here is derived from an EMBL/GenBank/DDBJ whole genome shotgun (WGS) entry which is preliminary data.</text>
</comment>
<dbReference type="InterPro" id="IPR005227">
    <property type="entry name" value="YqgF"/>
</dbReference>
<organism evidence="7 8">
    <name type="scientific">Marinicella pacifica</name>
    <dbReference type="NCBI Taxonomy" id="1171543"/>
    <lineage>
        <taxon>Bacteria</taxon>
        <taxon>Pseudomonadati</taxon>
        <taxon>Pseudomonadota</taxon>
        <taxon>Gammaproteobacteria</taxon>
        <taxon>Lysobacterales</taxon>
        <taxon>Marinicellaceae</taxon>
        <taxon>Marinicella</taxon>
    </lineage>
</organism>
<dbReference type="SMART" id="SM00732">
    <property type="entry name" value="YqgFc"/>
    <property type="match status" value="1"/>
</dbReference>
<dbReference type="Pfam" id="PF03652">
    <property type="entry name" value="RuvX"/>
    <property type="match status" value="1"/>
</dbReference>
<evidence type="ECO:0000256" key="3">
    <source>
        <dbReference type="ARBA" id="ARBA00022722"/>
    </source>
</evidence>
<dbReference type="GO" id="GO:0005829">
    <property type="term" value="C:cytosol"/>
    <property type="evidence" value="ECO:0007669"/>
    <property type="project" value="TreeGrafter"/>
</dbReference>
<dbReference type="RefSeq" id="WP_188363935.1">
    <property type="nucleotide sequence ID" value="NZ_BAABJF010000011.1"/>
</dbReference>
<keyword evidence="4 5" id="KW-0378">Hydrolase</keyword>
<dbReference type="NCBIfam" id="TIGR00250">
    <property type="entry name" value="RNAse_H_YqgF"/>
    <property type="match status" value="1"/>
</dbReference>
<sequence length="140" mass="15883">MPKTVLGIDYGHKRIGLAVGQTLTATANPLKVIGNNKDTLNQIQQVVHEWHIDLIVLGFPLTMDGEEQLITRQVKNFANKLRHQTQRPVALSDERLSSYEAERSFQQQRAQNTRKAKHKNILDAQAAAIILQSWFDQQTS</sequence>